<keyword evidence="2" id="KW-1185">Reference proteome</keyword>
<name>A0AAN9PS68_CANGL</name>
<dbReference type="Proteomes" id="UP001367508">
    <property type="component" value="Unassembled WGS sequence"/>
</dbReference>
<protein>
    <submittedName>
        <fullName evidence="1">Uncharacterized protein</fullName>
    </submittedName>
</protein>
<organism evidence="1 2">
    <name type="scientific">Canavalia gladiata</name>
    <name type="common">Sword bean</name>
    <name type="synonym">Dolichos gladiatus</name>
    <dbReference type="NCBI Taxonomy" id="3824"/>
    <lineage>
        <taxon>Eukaryota</taxon>
        <taxon>Viridiplantae</taxon>
        <taxon>Streptophyta</taxon>
        <taxon>Embryophyta</taxon>
        <taxon>Tracheophyta</taxon>
        <taxon>Spermatophyta</taxon>
        <taxon>Magnoliopsida</taxon>
        <taxon>eudicotyledons</taxon>
        <taxon>Gunneridae</taxon>
        <taxon>Pentapetalae</taxon>
        <taxon>rosids</taxon>
        <taxon>fabids</taxon>
        <taxon>Fabales</taxon>
        <taxon>Fabaceae</taxon>
        <taxon>Papilionoideae</taxon>
        <taxon>50 kb inversion clade</taxon>
        <taxon>NPAAA clade</taxon>
        <taxon>indigoferoid/millettioid clade</taxon>
        <taxon>Phaseoleae</taxon>
        <taxon>Canavalia</taxon>
    </lineage>
</organism>
<sequence length="119" mass="13324">MANIDASSLLSHLDSLGIDSLSPQDYFVFSCKAQKDRVHVYVPPENTIRDFFFFEEKISPYALLLPSSLEIMKLIISSMTRSHSLPPLRSCLNPFEVTIVRHHSSAVNAGLHTQPCPIP</sequence>
<comment type="caution">
    <text evidence="1">The sequence shown here is derived from an EMBL/GenBank/DDBJ whole genome shotgun (WGS) entry which is preliminary data.</text>
</comment>
<evidence type="ECO:0000313" key="1">
    <source>
        <dbReference type="EMBL" id="KAK7308072.1"/>
    </source>
</evidence>
<reference evidence="1 2" key="1">
    <citation type="submission" date="2024-01" db="EMBL/GenBank/DDBJ databases">
        <title>The genomes of 5 underutilized Papilionoideae crops provide insights into root nodulation and disease resistanc.</title>
        <authorList>
            <person name="Jiang F."/>
        </authorList>
    </citation>
    <scope>NUCLEOTIDE SEQUENCE [LARGE SCALE GENOMIC DNA]</scope>
    <source>
        <strain evidence="1">LVBAO_FW01</strain>
        <tissue evidence="1">Leaves</tissue>
    </source>
</reference>
<accession>A0AAN9PS68</accession>
<dbReference type="EMBL" id="JAYMYQ010000010">
    <property type="protein sequence ID" value="KAK7308072.1"/>
    <property type="molecule type" value="Genomic_DNA"/>
</dbReference>
<evidence type="ECO:0000313" key="2">
    <source>
        <dbReference type="Proteomes" id="UP001367508"/>
    </source>
</evidence>
<gene>
    <name evidence="1" type="ORF">VNO77_41666</name>
</gene>
<proteinExistence type="predicted"/>
<dbReference type="AlphaFoldDB" id="A0AAN9PS68"/>